<accession>A0A1V8RTH8</accession>
<dbReference type="InterPro" id="IPR052734">
    <property type="entry name" value="Nod_factor_acetyltransferase"/>
</dbReference>
<feature type="transmembrane region" description="Helical" evidence="1">
    <location>
        <begin position="158"/>
        <end position="177"/>
    </location>
</feature>
<dbReference type="PANTHER" id="PTHR37312:SF1">
    <property type="entry name" value="MEMBRANE-BOUND ACYLTRANSFERASE YKRP-RELATED"/>
    <property type="match status" value="1"/>
</dbReference>
<dbReference type="AlphaFoldDB" id="A0A1V8RTH8"/>
<feature type="domain" description="Acyltransferase 3" evidence="2">
    <location>
        <begin position="12"/>
        <end position="303"/>
    </location>
</feature>
<feature type="transmembrane region" description="Helical" evidence="1">
    <location>
        <begin position="287"/>
        <end position="307"/>
    </location>
</feature>
<dbReference type="PANTHER" id="PTHR37312">
    <property type="entry name" value="MEMBRANE-BOUND ACYLTRANSFERASE YKRP-RELATED"/>
    <property type="match status" value="1"/>
</dbReference>
<gene>
    <name evidence="3" type="ORF">BFN67_14490</name>
</gene>
<comment type="caution">
    <text evidence="3">The sequence shown here is derived from an EMBL/GenBank/DDBJ whole genome shotgun (WGS) entry which is preliminary data.</text>
</comment>
<dbReference type="STRING" id="1873176.BFN67_14490"/>
<dbReference type="Pfam" id="PF01757">
    <property type="entry name" value="Acyl_transf_3"/>
    <property type="match status" value="1"/>
</dbReference>
<evidence type="ECO:0000256" key="1">
    <source>
        <dbReference type="SAM" id="Phobius"/>
    </source>
</evidence>
<feature type="transmembrane region" description="Helical" evidence="1">
    <location>
        <begin position="12"/>
        <end position="29"/>
    </location>
</feature>
<dbReference type="RefSeq" id="WP_080918849.1">
    <property type="nucleotide sequence ID" value="NZ_MDET01000008.1"/>
</dbReference>
<feature type="transmembrane region" description="Helical" evidence="1">
    <location>
        <begin position="74"/>
        <end position="92"/>
    </location>
</feature>
<feature type="transmembrane region" description="Helical" evidence="1">
    <location>
        <begin position="184"/>
        <end position="202"/>
    </location>
</feature>
<feature type="transmembrane region" description="Helical" evidence="1">
    <location>
        <begin position="226"/>
        <end position="250"/>
    </location>
</feature>
<keyword evidence="1" id="KW-1133">Transmembrane helix</keyword>
<protein>
    <recommendedName>
        <fullName evidence="2">Acyltransferase 3 domain-containing protein</fullName>
    </recommendedName>
</protein>
<feature type="transmembrane region" description="Helical" evidence="1">
    <location>
        <begin position="104"/>
        <end position="123"/>
    </location>
</feature>
<dbReference type="GO" id="GO:0016747">
    <property type="term" value="F:acyltransferase activity, transferring groups other than amino-acyl groups"/>
    <property type="evidence" value="ECO:0007669"/>
    <property type="project" value="InterPro"/>
</dbReference>
<keyword evidence="4" id="KW-1185">Reference proteome</keyword>
<dbReference type="OrthoDB" id="9814956at2"/>
<dbReference type="InterPro" id="IPR002656">
    <property type="entry name" value="Acyl_transf_3_dom"/>
</dbReference>
<keyword evidence="1" id="KW-0812">Transmembrane</keyword>
<sequence>MKTAYDSRNGHIDALKGAGILLVVFGHLIERPSGQSPLLQTLYVDIYSFHMPLFVFLSGIFAREVLKSRDYQKIVWTLFFPLVVFQCIYIATGRLTAWQSYSPFTPYWLLWFIASLIGWRILLPLFASPIGLAVALGGAVLVGYDDGVGYALSASRTIYFLPFFVLGHLYGLPLVALARRHRPAFFLLFAVTMLAVTLWWWHGLDGSMLTGSHDFASAPPSEDYPALARLLVLALSLAALLGFCALIPAASVPLEWLGKRSLSIYLLHGLAVMLLIGAGAANLVPQALLLPVLAALAVLISSAAALLDGPMRRLFSPPAEASGLVELIVDRRRSR</sequence>
<dbReference type="Proteomes" id="UP000191905">
    <property type="component" value="Unassembled WGS sequence"/>
</dbReference>
<organism evidence="3 4">
    <name type="scientific">Manganibacter manganicus</name>
    <dbReference type="NCBI Taxonomy" id="1873176"/>
    <lineage>
        <taxon>Bacteria</taxon>
        <taxon>Pseudomonadati</taxon>
        <taxon>Pseudomonadota</taxon>
        <taxon>Alphaproteobacteria</taxon>
        <taxon>Hyphomicrobiales</taxon>
        <taxon>Phyllobacteriaceae</taxon>
        <taxon>Manganibacter</taxon>
    </lineage>
</organism>
<reference evidence="3 4" key="1">
    <citation type="journal article" date="2016" name="Int. J. Syst. Evol. Microbiol.">
        <title>Pseudaminobacter manganicus sp. nov., isolated from sludge of a manganese mine.</title>
        <authorList>
            <person name="Li J."/>
            <person name="Huang J."/>
            <person name="Liao S."/>
            <person name="Wang G."/>
        </authorList>
    </citation>
    <scope>NUCLEOTIDE SEQUENCE [LARGE SCALE GENOMIC DNA]</scope>
    <source>
        <strain evidence="3 4">JH-7</strain>
    </source>
</reference>
<feature type="transmembrane region" description="Helical" evidence="1">
    <location>
        <begin position="41"/>
        <end position="62"/>
    </location>
</feature>
<evidence type="ECO:0000313" key="3">
    <source>
        <dbReference type="EMBL" id="OQM76339.1"/>
    </source>
</evidence>
<feature type="transmembrane region" description="Helical" evidence="1">
    <location>
        <begin position="262"/>
        <end position="281"/>
    </location>
</feature>
<dbReference type="EMBL" id="MDET01000008">
    <property type="protein sequence ID" value="OQM76339.1"/>
    <property type="molecule type" value="Genomic_DNA"/>
</dbReference>
<evidence type="ECO:0000259" key="2">
    <source>
        <dbReference type="Pfam" id="PF01757"/>
    </source>
</evidence>
<name>A0A1V8RTH8_9HYPH</name>
<evidence type="ECO:0000313" key="4">
    <source>
        <dbReference type="Proteomes" id="UP000191905"/>
    </source>
</evidence>
<feature type="transmembrane region" description="Helical" evidence="1">
    <location>
        <begin position="130"/>
        <end position="152"/>
    </location>
</feature>
<keyword evidence="1" id="KW-0472">Membrane</keyword>
<proteinExistence type="predicted"/>